<proteinExistence type="predicted"/>
<evidence type="ECO:0000313" key="2">
    <source>
        <dbReference type="EMBL" id="SDE86435.1"/>
    </source>
</evidence>
<dbReference type="RefSeq" id="WP_091151970.1">
    <property type="nucleotide sequence ID" value="NZ_FNAI01000010.1"/>
</dbReference>
<name>A0A1G7GEB5_9SPHI</name>
<organism evidence="2 3">
    <name type="scientific">Mucilaginibacter pineti</name>
    <dbReference type="NCBI Taxonomy" id="1391627"/>
    <lineage>
        <taxon>Bacteria</taxon>
        <taxon>Pseudomonadati</taxon>
        <taxon>Bacteroidota</taxon>
        <taxon>Sphingobacteriia</taxon>
        <taxon>Sphingobacteriales</taxon>
        <taxon>Sphingobacteriaceae</taxon>
        <taxon>Mucilaginibacter</taxon>
    </lineage>
</organism>
<dbReference type="Pfam" id="PF19556">
    <property type="entry name" value="PRTRC_E"/>
    <property type="match status" value="1"/>
</dbReference>
<gene>
    <name evidence="2" type="ORF">SAMN05216464_110103</name>
</gene>
<reference evidence="2 3" key="1">
    <citation type="submission" date="2016-10" db="EMBL/GenBank/DDBJ databases">
        <authorList>
            <person name="de Groot N.N."/>
        </authorList>
    </citation>
    <scope>NUCLEOTIDE SEQUENCE [LARGE SCALE GENOMIC DNA]</scope>
    <source>
        <strain evidence="2 3">47C3B</strain>
    </source>
</reference>
<sequence>METNFFQALFDLQVQGDINITIRFSNENKLWVTVLLNNPACGDDAQKIVPPMNLKGTAAELDEGFFASISAPLQTTSQIFVNMESYMKQQEEAALQSKMEKNKTVKAVKEKSEKENKFDAALKKADELEAEGKHREAWMKVPEPGEYPEQADMLRQRRESLSAKFAPSLFNI</sequence>
<dbReference type="NCBIfam" id="TIGR03741">
    <property type="entry name" value="PRTRC_E"/>
    <property type="match status" value="1"/>
</dbReference>
<accession>A0A1G7GEB5</accession>
<keyword evidence="3" id="KW-1185">Reference proteome</keyword>
<dbReference type="STRING" id="1391627.SAMN05216464_110103"/>
<dbReference type="Proteomes" id="UP000199072">
    <property type="component" value="Unassembled WGS sequence"/>
</dbReference>
<protein>
    <submittedName>
        <fullName evidence="2">PRTRC system protein E</fullName>
    </submittedName>
</protein>
<feature type="domain" description="ParB-related ThiF-related cassette protein E" evidence="1">
    <location>
        <begin position="1"/>
        <end position="171"/>
    </location>
</feature>
<evidence type="ECO:0000313" key="3">
    <source>
        <dbReference type="Proteomes" id="UP000199072"/>
    </source>
</evidence>
<dbReference type="EMBL" id="FNAI01000010">
    <property type="protein sequence ID" value="SDE86435.1"/>
    <property type="molecule type" value="Genomic_DNA"/>
</dbReference>
<dbReference type="AlphaFoldDB" id="A0A1G7GEB5"/>
<dbReference type="InterPro" id="IPR022273">
    <property type="entry name" value="PRTRC_protein-E"/>
</dbReference>
<evidence type="ECO:0000259" key="1">
    <source>
        <dbReference type="Pfam" id="PF19556"/>
    </source>
</evidence>
<dbReference type="OrthoDB" id="1050181at2"/>